<sequence length="42" mass="4613">MKDRALPFLLNVFGAVSGFAELLVGCEGKGLFLPLRYKRLDG</sequence>
<evidence type="ECO:0000313" key="1">
    <source>
        <dbReference type="EMBL" id="EJW96726.1"/>
    </source>
</evidence>
<reference evidence="1" key="1">
    <citation type="journal article" date="2012" name="PLoS ONE">
        <title>Gene sets for utilization of primary and secondary nutrition supplies in the distal gut of endangered iberian lynx.</title>
        <authorList>
            <person name="Alcaide M."/>
            <person name="Messina E."/>
            <person name="Richter M."/>
            <person name="Bargiela R."/>
            <person name="Peplies J."/>
            <person name="Huws S.A."/>
            <person name="Newbold C.J."/>
            <person name="Golyshin P.N."/>
            <person name="Simon M.A."/>
            <person name="Lopez G."/>
            <person name="Yakimov M.M."/>
            <person name="Ferrer M."/>
        </authorList>
    </citation>
    <scope>NUCLEOTIDE SEQUENCE</scope>
</reference>
<organism evidence="1">
    <name type="scientific">gut metagenome</name>
    <dbReference type="NCBI Taxonomy" id="749906"/>
    <lineage>
        <taxon>unclassified sequences</taxon>
        <taxon>metagenomes</taxon>
        <taxon>organismal metagenomes</taxon>
    </lineage>
</organism>
<accession>J9FP65</accession>
<protein>
    <submittedName>
        <fullName evidence="1">Secreted protein</fullName>
    </submittedName>
</protein>
<dbReference type="EMBL" id="AMCI01005137">
    <property type="protein sequence ID" value="EJW96726.1"/>
    <property type="molecule type" value="Genomic_DNA"/>
</dbReference>
<proteinExistence type="predicted"/>
<gene>
    <name evidence="1" type="ORF">EVA_15160</name>
</gene>
<name>J9FP65_9ZZZZ</name>
<dbReference type="AlphaFoldDB" id="J9FP65"/>
<comment type="caution">
    <text evidence="1">The sequence shown here is derived from an EMBL/GenBank/DDBJ whole genome shotgun (WGS) entry which is preliminary data.</text>
</comment>